<feature type="compositionally biased region" description="Low complexity" evidence="1">
    <location>
        <begin position="55"/>
        <end position="69"/>
    </location>
</feature>
<proteinExistence type="predicted"/>
<sequence length="91" mass="9858">MLSSNRIGLSSPGETSRIHKLGNIPFQVTASEIRLLNTPTKPRLKYKIEKEETADSSPFAAASSQAPRPIEAATPNSLEKPTQRAQPCAEV</sequence>
<accession>A0ABQ8WYI0</accession>
<evidence type="ECO:0000313" key="2">
    <source>
        <dbReference type="EMBL" id="KAJ5283968.1"/>
    </source>
</evidence>
<dbReference type="EMBL" id="JAPVEB010000001">
    <property type="protein sequence ID" value="KAJ5283968.1"/>
    <property type="molecule type" value="Genomic_DNA"/>
</dbReference>
<gene>
    <name evidence="2" type="ORF">N7505_001948</name>
</gene>
<dbReference type="Proteomes" id="UP001220256">
    <property type="component" value="Unassembled WGS sequence"/>
</dbReference>
<feature type="compositionally biased region" description="Polar residues" evidence="1">
    <location>
        <begin position="74"/>
        <end position="85"/>
    </location>
</feature>
<name>A0ABQ8WYI0_PENCH</name>
<keyword evidence="3" id="KW-1185">Reference proteome</keyword>
<protein>
    <submittedName>
        <fullName evidence="2">Uncharacterized protein</fullName>
    </submittedName>
</protein>
<evidence type="ECO:0000313" key="3">
    <source>
        <dbReference type="Proteomes" id="UP001220256"/>
    </source>
</evidence>
<evidence type="ECO:0000256" key="1">
    <source>
        <dbReference type="SAM" id="MobiDB-lite"/>
    </source>
</evidence>
<comment type="caution">
    <text evidence="2">The sequence shown here is derived from an EMBL/GenBank/DDBJ whole genome shotgun (WGS) entry which is preliminary data.</text>
</comment>
<organism evidence="2 3">
    <name type="scientific">Penicillium chrysogenum</name>
    <name type="common">Penicillium notatum</name>
    <dbReference type="NCBI Taxonomy" id="5076"/>
    <lineage>
        <taxon>Eukaryota</taxon>
        <taxon>Fungi</taxon>
        <taxon>Dikarya</taxon>
        <taxon>Ascomycota</taxon>
        <taxon>Pezizomycotina</taxon>
        <taxon>Eurotiomycetes</taxon>
        <taxon>Eurotiomycetidae</taxon>
        <taxon>Eurotiales</taxon>
        <taxon>Aspergillaceae</taxon>
        <taxon>Penicillium</taxon>
        <taxon>Penicillium chrysogenum species complex</taxon>
    </lineage>
</organism>
<reference evidence="2 3" key="1">
    <citation type="journal article" date="2023" name="IMA Fungus">
        <title>Comparative genomic study of the Penicillium genus elucidates a diverse pangenome and 15 lateral gene transfer events.</title>
        <authorList>
            <person name="Petersen C."/>
            <person name="Sorensen T."/>
            <person name="Nielsen M.R."/>
            <person name="Sondergaard T.E."/>
            <person name="Sorensen J.L."/>
            <person name="Fitzpatrick D.A."/>
            <person name="Frisvad J.C."/>
            <person name="Nielsen K.L."/>
        </authorList>
    </citation>
    <scope>NUCLEOTIDE SEQUENCE [LARGE SCALE GENOMIC DNA]</scope>
    <source>
        <strain evidence="2 3">IBT 3361</strain>
    </source>
</reference>
<feature type="region of interest" description="Disordered" evidence="1">
    <location>
        <begin position="48"/>
        <end position="91"/>
    </location>
</feature>